<accession>S8C6D8</accession>
<keyword evidence="3" id="KW-0805">Transcription regulation</keyword>
<evidence type="ECO:0000259" key="8">
    <source>
        <dbReference type="PROSITE" id="PS51032"/>
    </source>
</evidence>
<keyword evidence="10" id="KW-1185">Reference proteome</keyword>
<dbReference type="PRINTS" id="PR00367">
    <property type="entry name" value="ETHRSPELEMNT"/>
</dbReference>
<evidence type="ECO:0000256" key="2">
    <source>
        <dbReference type="ARBA" id="ARBA00022821"/>
    </source>
</evidence>
<dbReference type="InterPro" id="IPR044808">
    <property type="entry name" value="ERF_plant"/>
</dbReference>
<keyword evidence="5" id="KW-0804">Transcription</keyword>
<dbReference type="FunFam" id="3.30.730.10:FF:000001">
    <property type="entry name" value="Ethylene-responsive transcription factor 2"/>
    <property type="match status" value="1"/>
</dbReference>
<dbReference type="InterPro" id="IPR036955">
    <property type="entry name" value="AP2/ERF_dom_sf"/>
</dbReference>
<dbReference type="PROSITE" id="PS51032">
    <property type="entry name" value="AP2_ERF"/>
    <property type="match status" value="1"/>
</dbReference>
<dbReference type="Gene3D" id="3.30.730.10">
    <property type="entry name" value="AP2/ERF domain"/>
    <property type="match status" value="1"/>
</dbReference>
<feature type="non-terminal residue" evidence="9">
    <location>
        <position position="125"/>
    </location>
</feature>
<dbReference type="OrthoDB" id="670255at2759"/>
<dbReference type="SUPFAM" id="SSF54171">
    <property type="entry name" value="DNA-binding domain"/>
    <property type="match status" value="1"/>
</dbReference>
<name>S8C6D8_9LAMI</name>
<evidence type="ECO:0000256" key="6">
    <source>
        <dbReference type="ARBA" id="ARBA00023242"/>
    </source>
</evidence>
<dbReference type="EMBL" id="AUSU01006218">
    <property type="protein sequence ID" value="EPS62330.1"/>
    <property type="molecule type" value="Genomic_DNA"/>
</dbReference>
<dbReference type="CDD" id="cd00018">
    <property type="entry name" value="AP2"/>
    <property type="match status" value="1"/>
</dbReference>
<comment type="caution">
    <text evidence="9">The sequence shown here is derived from an EMBL/GenBank/DDBJ whole genome shotgun (WGS) entry which is preliminary data.</text>
</comment>
<dbReference type="GO" id="GO:0009873">
    <property type="term" value="P:ethylene-activated signaling pathway"/>
    <property type="evidence" value="ECO:0007669"/>
    <property type="project" value="InterPro"/>
</dbReference>
<sequence length="125" mass="13748">KKNRYIGVRARPWGKFAAEIRDSTRKGARVWLGTFDTEEEAAMAYDQAAFATRGTSALLNFSLAEVTESLERMNYSCGEGSSPARALKESHRGKSGGARKRRVKGIEDGVLVLEDLGPDLLDELL</sequence>
<protein>
    <recommendedName>
        <fullName evidence="8">AP2/ERF domain-containing protein</fullName>
    </recommendedName>
</protein>
<organism evidence="9 10">
    <name type="scientific">Genlisea aurea</name>
    <dbReference type="NCBI Taxonomy" id="192259"/>
    <lineage>
        <taxon>Eukaryota</taxon>
        <taxon>Viridiplantae</taxon>
        <taxon>Streptophyta</taxon>
        <taxon>Embryophyta</taxon>
        <taxon>Tracheophyta</taxon>
        <taxon>Spermatophyta</taxon>
        <taxon>Magnoliopsida</taxon>
        <taxon>eudicotyledons</taxon>
        <taxon>Gunneridae</taxon>
        <taxon>Pentapetalae</taxon>
        <taxon>asterids</taxon>
        <taxon>lamiids</taxon>
        <taxon>Lamiales</taxon>
        <taxon>Lentibulariaceae</taxon>
        <taxon>Genlisea</taxon>
    </lineage>
</organism>
<dbReference type="Pfam" id="PF00847">
    <property type="entry name" value="AP2"/>
    <property type="match status" value="1"/>
</dbReference>
<evidence type="ECO:0000313" key="10">
    <source>
        <dbReference type="Proteomes" id="UP000015453"/>
    </source>
</evidence>
<keyword evidence="2" id="KW-0611">Plant defense</keyword>
<evidence type="ECO:0000313" key="9">
    <source>
        <dbReference type="EMBL" id="EPS62330.1"/>
    </source>
</evidence>
<gene>
    <name evidence="9" type="ORF">M569_12461</name>
</gene>
<dbReference type="GO" id="GO:0006952">
    <property type="term" value="P:defense response"/>
    <property type="evidence" value="ECO:0007669"/>
    <property type="project" value="UniProtKB-KW"/>
</dbReference>
<feature type="region of interest" description="Disordered" evidence="7">
    <location>
        <begin position="78"/>
        <end position="101"/>
    </location>
</feature>
<dbReference type="Proteomes" id="UP000015453">
    <property type="component" value="Unassembled WGS sequence"/>
</dbReference>
<dbReference type="GO" id="GO:0003677">
    <property type="term" value="F:DNA binding"/>
    <property type="evidence" value="ECO:0007669"/>
    <property type="project" value="UniProtKB-KW"/>
</dbReference>
<evidence type="ECO:0000256" key="3">
    <source>
        <dbReference type="ARBA" id="ARBA00023015"/>
    </source>
</evidence>
<keyword evidence="6" id="KW-0539">Nucleus</keyword>
<feature type="domain" description="AP2/ERF" evidence="8">
    <location>
        <begin position="4"/>
        <end position="62"/>
    </location>
</feature>
<dbReference type="PANTHER" id="PTHR31190">
    <property type="entry name" value="DNA-BINDING DOMAIN"/>
    <property type="match status" value="1"/>
</dbReference>
<reference evidence="9 10" key="1">
    <citation type="journal article" date="2013" name="BMC Genomics">
        <title>The miniature genome of a carnivorous plant Genlisea aurea contains a low number of genes and short non-coding sequences.</title>
        <authorList>
            <person name="Leushkin E.V."/>
            <person name="Sutormin R.A."/>
            <person name="Nabieva E.R."/>
            <person name="Penin A.A."/>
            <person name="Kondrashov A.S."/>
            <person name="Logacheva M.D."/>
        </authorList>
    </citation>
    <scope>NUCLEOTIDE SEQUENCE [LARGE SCALE GENOMIC DNA]</scope>
</reference>
<dbReference type="SMART" id="SM00380">
    <property type="entry name" value="AP2"/>
    <property type="match status" value="1"/>
</dbReference>
<dbReference type="GO" id="GO:0005634">
    <property type="term" value="C:nucleus"/>
    <property type="evidence" value="ECO:0007669"/>
    <property type="project" value="UniProtKB-SubCell"/>
</dbReference>
<comment type="subcellular location">
    <subcellularLocation>
        <location evidence="1">Nucleus</location>
    </subcellularLocation>
</comment>
<dbReference type="GO" id="GO:0003700">
    <property type="term" value="F:DNA-binding transcription factor activity"/>
    <property type="evidence" value="ECO:0007669"/>
    <property type="project" value="InterPro"/>
</dbReference>
<evidence type="ECO:0000256" key="7">
    <source>
        <dbReference type="SAM" id="MobiDB-lite"/>
    </source>
</evidence>
<evidence type="ECO:0000256" key="1">
    <source>
        <dbReference type="ARBA" id="ARBA00004123"/>
    </source>
</evidence>
<feature type="non-terminal residue" evidence="9">
    <location>
        <position position="1"/>
    </location>
</feature>
<keyword evidence="4" id="KW-0238">DNA-binding</keyword>
<dbReference type="AlphaFoldDB" id="S8C6D8"/>
<proteinExistence type="predicted"/>
<dbReference type="InterPro" id="IPR016177">
    <property type="entry name" value="DNA-bd_dom_sf"/>
</dbReference>
<evidence type="ECO:0000256" key="5">
    <source>
        <dbReference type="ARBA" id="ARBA00023163"/>
    </source>
</evidence>
<dbReference type="InterPro" id="IPR001471">
    <property type="entry name" value="AP2/ERF_dom"/>
</dbReference>
<dbReference type="PANTHER" id="PTHR31190:SF72">
    <property type="entry name" value="AP2 DOMAIN CONTAINING PROTEIN, EXPRESSED"/>
    <property type="match status" value="1"/>
</dbReference>
<evidence type="ECO:0000256" key="4">
    <source>
        <dbReference type="ARBA" id="ARBA00023125"/>
    </source>
</evidence>